<evidence type="ECO:0000259" key="18">
    <source>
        <dbReference type="PROSITE" id="PS50003"/>
    </source>
</evidence>
<keyword evidence="6" id="KW-0813">Transport</keyword>
<dbReference type="PANTHER" id="PTHR48050">
    <property type="entry name" value="STEROL 3-BETA-GLUCOSYLTRANSFERASE"/>
    <property type="match status" value="1"/>
</dbReference>
<dbReference type="CDD" id="cd13215">
    <property type="entry name" value="PH-GRAM1_AGT26"/>
    <property type="match status" value="1"/>
</dbReference>
<evidence type="ECO:0000256" key="11">
    <source>
        <dbReference type="ARBA" id="ARBA00023006"/>
    </source>
</evidence>
<dbReference type="SUPFAM" id="SSF50729">
    <property type="entry name" value="PH domain-like"/>
    <property type="match status" value="1"/>
</dbReference>
<dbReference type="SMART" id="SM00568">
    <property type="entry name" value="GRAM"/>
    <property type="match status" value="2"/>
</dbReference>
<feature type="compositionally biased region" description="Polar residues" evidence="17">
    <location>
        <begin position="507"/>
        <end position="526"/>
    </location>
</feature>
<evidence type="ECO:0000313" key="19">
    <source>
        <dbReference type="EMBL" id="PFH58692.1"/>
    </source>
</evidence>
<feature type="region of interest" description="Disordered" evidence="17">
    <location>
        <begin position="461"/>
        <end position="647"/>
    </location>
</feature>
<dbReference type="Pfam" id="PF02893">
    <property type="entry name" value="GRAM"/>
    <property type="match status" value="2"/>
</dbReference>
<dbReference type="GO" id="GO:0006914">
    <property type="term" value="P:autophagy"/>
    <property type="evidence" value="ECO:0007669"/>
    <property type="project" value="UniProtKB-KW"/>
</dbReference>
<feature type="compositionally biased region" description="Low complexity" evidence="17">
    <location>
        <begin position="605"/>
        <end position="618"/>
    </location>
</feature>
<feature type="compositionally biased region" description="Acidic residues" evidence="17">
    <location>
        <begin position="1208"/>
        <end position="1221"/>
    </location>
</feature>
<dbReference type="SUPFAM" id="SSF53756">
    <property type="entry name" value="UDP-Glycosyltransferase/glycogen phosphorylase"/>
    <property type="match status" value="1"/>
</dbReference>
<accession>A0A2A9PCQ1</accession>
<evidence type="ECO:0000256" key="4">
    <source>
        <dbReference type="ARBA" id="ARBA00012650"/>
    </source>
</evidence>
<keyword evidence="8" id="KW-0328">Glycosyltransferase</keyword>
<dbReference type="InterPro" id="IPR050426">
    <property type="entry name" value="Glycosyltransferase_28"/>
</dbReference>
<keyword evidence="12" id="KW-0472">Membrane</keyword>
<reference evidence="19 20" key="1">
    <citation type="journal article" date="2015" name="BMC Genomics">
        <title>Gene expression during zombie ant biting behavior reflects the complexity underlying fungal parasitic behavioral manipulation.</title>
        <authorList>
            <person name="de Bekker C."/>
            <person name="Ohm R.A."/>
            <person name="Loreto R.G."/>
            <person name="Sebastian A."/>
            <person name="Albert I."/>
            <person name="Merrow M."/>
            <person name="Brachmann A."/>
            <person name="Hughes D.P."/>
        </authorList>
    </citation>
    <scope>NUCLEOTIDE SEQUENCE [LARGE SCALE GENOMIC DNA]</scope>
    <source>
        <strain evidence="19 20">SC16a</strain>
    </source>
</reference>
<dbReference type="PANTHER" id="PTHR48050:SF25">
    <property type="entry name" value="STEROL 3-BETA-GLUCOSYLTRANSFERASE"/>
    <property type="match status" value="1"/>
</dbReference>
<evidence type="ECO:0000256" key="10">
    <source>
        <dbReference type="ARBA" id="ARBA00022927"/>
    </source>
</evidence>
<evidence type="ECO:0000256" key="5">
    <source>
        <dbReference type="ARBA" id="ARBA00017894"/>
    </source>
</evidence>
<keyword evidence="7" id="KW-0963">Cytoplasm</keyword>
<protein>
    <recommendedName>
        <fullName evidence="5">Sterol 3-beta-glucosyltransferase</fullName>
        <ecNumber evidence="4">2.4.1.173</ecNumber>
    </recommendedName>
    <alternativeName>
        <fullName evidence="13">Autophagy-related protein 26</fullName>
    </alternativeName>
</protein>
<dbReference type="GO" id="GO:0016906">
    <property type="term" value="F:sterol 3-beta-glucosyltransferase activity"/>
    <property type="evidence" value="ECO:0007669"/>
    <property type="project" value="UniProtKB-EC"/>
</dbReference>
<name>A0A2A9PCQ1_OPHUN</name>
<feature type="region of interest" description="Disordered" evidence="17">
    <location>
        <begin position="206"/>
        <end position="225"/>
    </location>
</feature>
<feature type="region of interest" description="Disordered" evidence="17">
    <location>
        <begin position="1"/>
        <end position="63"/>
    </location>
</feature>
<feature type="compositionally biased region" description="Basic residues" evidence="17">
    <location>
        <begin position="124"/>
        <end position="136"/>
    </location>
</feature>
<feature type="compositionally biased region" description="Polar residues" evidence="17">
    <location>
        <begin position="565"/>
        <end position="585"/>
    </location>
</feature>
<keyword evidence="20" id="KW-1185">Reference proteome</keyword>
<dbReference type="GO" id="GO:0016125">
    <property type="term" value="P:sterol metabolic process"/>
    <property type="evidence" value="ECO:0007669"/>
    <property type="project" value="TreeGrafter"/>
</dbReference>
<dbReference type="CDD" id="cd03784">
    <property type="entry name" value="GT1_Gtf-like"/>
    <property type="match status" value="1"/>
</dbReference>
<dbReference type="EMBL" id="LAZP02000267">
    <property type="protein sequence ID" value="PFH58692.1"/>
    <property type="molecule type" value="Genomic_DNA"/>
</dbReference>
<dbReference type="InterPro" id="IPR001849">
    <property type="entry name" value="PH_domain"/>
</dbReference>
<dbReference type="FunFam" id="3.40.50.2000:FF:000029">
    <property type="entry name" value="Sterol 3-beta-glucosyltransferase"/>
    <property type="match status" value="1"/>
</dbReference>
<dbReference type="GO" id="GO:0034045">
    <property type="term" value="C:phagophore assembly site membrane"/>
    <property type="evidence" value="ECO:0007669"/>
    <property type="project" value="UniProtKB-SubCell"/>
</dbReference>
<evidence type="ECO:0000256" key="16">
    <source>
        <dbReference type="SAM" id="Coils"/>
    </source>
</evidence>
<dbReference type="SMART" id="SM00233">
    <property type="entry name" value="PH"/>
    <property type="match status" value="1"/>
</dbReference>
<evidence type="ECO:0000256" key="14">
    <source>
        <dbReference type="ARBA" id="ARBA00047886"/>
    </source>
</evidence>
<dbReference type="Gene3D" id="2.30.29.30">
    <property type="entry name" value="Pleckstrin-homology domain (PH domain)/Phosphotyrosine-binding domain (PTB)"/>
    <property type="match status" value="3"/>
</dbReference>
<keyword evidence="10" id="KW-0653">Protein transport</keyword>
<feature type="compositionally biased region" description="Basic and acidic residues" evidence="17">
    <location>
        <begin position="207"/>
        <end position="221"/>
    </location>
</feature>
<dbReference type="OrthoDB" id="10261837at2759"/>
<dbReference type="CDD" id="cd13216">
    <property type="entry name" value="PH-GRAM2_AGT26"/>
    <property type="match status" value="1"/>
</dbReference>
<dbReference type="InterPro" id="IPR011993">
    <property type="entry name" value="PH-like_dom_sf"/>
</dbReference>
<dbReference type="Gene3D" id="3.40.50.2000">
    <property type="entry name" value="Glycogen Phosphorylase B"/>
    <property type="match status" value="2"/>
</dbReference>
<dbReference type="InterPro" id="IPR004182">
    <property type="entry name" value="GRAM"/>
</dbReference>
<dbReference type="PROSITE" id="PS50003">
    <property type="entry name" value="PH_DOMAIN"/>
    <property type="match status" value="1"/>
</dbReference>
<sequence length="1404" mass="157662">MACRAPVGDGVRPSTQRMPQTRRRHEPSAAIELPEPLRESDSDDETSPHDGPSSPPAHRGLSVNMNQSILGLIAAAGSRVDFNERFHDASSDDDDDAHVHHRHVNVDPSRDLTQTVVVDPSAPRGRKKKHSSHRLLKSLSTLPRLRSRSRRPSPPSLDPELHADSSDEPGTAHLAVVVDDEGQDSRLAPVMSRMLQARADMSNRPSFDLDRASVDPTRSDGDDATPLARRLKDMFGFDEYEQVIQEYPCWLLQSVLLQGFLYITAKHICFYAYLPKKDNVVAKSGYLSKSGKRNPKYNRYWFRLKGDVLSYYRDPTNLYFPHGQIDLRFGISAAIVDGDKEDLHFTVVTSHRTYNFRADSAPSAREWVKSLQRVIFRSHNDGDSVKISLPIDNVIDVEETQMMEFSDTCKIRVIDNDETYAIDEYFFSFFTFGQEAIKVLKMLIEDAASFGKQTVGKAMAERQQSMANVESEPTSPVRARRVDVENGRLARLSEPVKATLAPMASLPPSQDSPRASCEGSSRTSQEYSRRCSSAVRGRSPHRSFSASRRSPSRRRPEDKFGHTVLESSDSNLQLSTDDPSYSNLAASVPDDPSASQILRGSEVFRSPTMRRSPSSSRSADTESRAPTAPCADVAEASEAAQRPVTPSLQSITKMSSYPLQRAGALAGYLNKTGKLLASESMGYVEKVSGMWKGGRKHYDEPAGLRPDEEDLEEDSEGKVQTSMERFRAHFALPESERLQATYFGYILRVLPLYGKVYISDRSFCFRSLLPGTRTKLILPLRDMETAHKEKGFRFGYSGLVVVIRGHEELFFEFSQAEVRDDCAVTLLQGLETSRYLRETGLLRLEEREELEERELAEAERDALRTARRTEFPEHEVRLPRQTTALAKAPTMLSDETDGFMISFKPQRAMRITCLTIGSRGDVQPYIALCKGLLAEGHRPRIATHAEFRGWIESHGIEFAPVEGDPGELMRLCIENGTFTLAFLREANATFRGWLDELLESAYRACQGSELLIESPSAMAGIHIAEKLGIPYFRAFTMPWTRTRAYPHAFIMPEYKMGGAYNYMTYVMFDNIFWKATAHQVNRWRNKTLGLPNTSLEKMQPNKVPFLYNFSPSVVAPPLDFSDWIRVTGYWFLDEGGEYEPPEELARFIRQARDDGKKLVYVGFGSIIVGNPAKMTHEVIDAVRKADVRCVLSKGWSDRITTGGREREQETDEKEDDGEPEMPSEIHVIKSAPHDWLFRQMDAAAHHGGSGTTGASLRAGIPTIIRPFFGDQFFFASRVEDLGVGVWVKRWGTNSFGRALWEATRNERMIVKARVLGEQIRMERGVEHAIQNIYRDLEYATSLIKCKAGKNAQADASEEDDETEESWTFVGTDEPDPDTVTKRLSEGLVGDKSLGGQVLGGSGWA</sequence>
<dbReference type="GO" id="GO:0015031">
    <property type="term" value="P:protein transport"/>
    <property type="evidence" value="ECO:0007669"/>
    <property type="project" value="UniProtKB-KW"/>
</dbReference>
<dbReference type="InterPro" id="IPR004276">
    <property type="entry name" value="GlycoTrans_28_N"/>
</dbReference>
<evidence type="ECO:0000256" key="8">
    <source>
        <dbReference type="ARBA" id="ARBA00022676"/>
    </source>
</evidence>
<evidence type="ECO:0000256" key="17">
    <source>
        <dbReference type="SAM" id="MobiDB-lite"/>
    </source>
</evidence>
<feature type="region of interest" description="Disordered" evidence="17">
    <location>
        <begin position="87"/>
        <end position="168"/>
    </location>
</feature>
<dbReference type="FunFam" id="2.30.29.30:FF:000560">
    <property type="entry name" value="Sterol 3-beta-glucosyltransferase"/>
    <property type="match status" value="1"/>
</dbReference>
<dbReference type="GO" id="GO:0005975">
    <property type="term" value="P:carbohydrate metabolic process"/>
    <property type="evidence" value="ECO:0007669"/>
    <property type="project" value="InterPro"/>
</dbReference>
<feature type="region of interest" description="Disordered" evidence="17">
    <location>
        <begin position="1200"/>
        <end position="1223"/>
    </location>
</feature>
<comment type="caution">
    <text evidence="19">The sequence shown here is derived from an EMBL/GenBank/DDBJ whole genome shotgun (WGS) entry which is preliminary data.</text>
</comment>
<feature type="compositionally biased region" description="Polar residues" evidence="17">
    <location>
        <begin position="462"/>
        <end position="474"/>
    </location>
</feature>
<keyword evidence="9" id="KW-0808">Transferase</keyword>
<dbReference type="FunFam" id="3.40.50.2000:FF:000009">
    <property type="entry name" value="Sterol 3-beta-glucosyltransferase UGT80A2"/>
    <property type="match status" value="1"/>
</dbReference>
<reference evidence="19 20" key="2">
    <citation type="journal article" date="2017" name="Sci. Rep.">
        <title>Ant-infecting Ophiocordyceps genomes reveal a high diversity of potential behavioral manipulation genes and a possible major role for enterotoxins.</title>
        <authorList>
            <person name="de Bekker C."/>
            <person name="Ohm R.A."/>
            <person name="Evans H.C."/>
            <person name="Brachmann A."/>
            <person name="Hughes D.P."/>
        </authorList>
    </citation>
    <scope>NUCLEOTIDE SEQUENCE [LARGE SCALE GENOMIC DNA]</scope>
    <source>
        <strain evidence="19 20">SC16a</strain>
    </source>
</reference>
<dbReference type="Pfam" id="PF00169">
    <property type="entry name" value="PH"/>
    <property type="match status" value="1"/>
</dbReference>
<feature type="compositionally biased region" description="Acidic residues" evidence="17">
    <location>
        <begin position="1355"/>
        <end position="1364"/>
    </location>
</feature>
<comment type="catalytic activity">
    <reaction evidence="15">
        <text>a sterol + UDP-alpha-D-glucose = a sterol 3-beta-D-glucoside + UDP + H(+)</text>
        <dbReference type="Rhea" id="RHEA:22724"/>
        <dbReference type="ChEBI" id="CHEBI:15378"/>
        <dbReference type="ChEBI" id="CHEBI:15889"/>
        <dbReference type="ChEBI" id="CHEBI:37424"/>
        <dbReference type="ChEBI" id="CHEBI:58223"/>
        <dbReference type="ChEBI" id="CHEBI:58885"/>
        <dbReference type="EC" id="2.4.1.173"/>
    </reaction>
    <physiologicalReaction direction="left-to-right" evidence="15">
        <dbReference type="Rhea" id="RHEA:22725"/>
    </physiologicalReaction>
</comment>
<comment type="subcellular location">
    <subcellularLocation>
        <location evidence="1">Cytoplasm</location>
    </subcellularLocation>
    <subcellularLocation>
        <location evidence="2">Preautophagosomal structure membrane</location>
        <topology evidence="2">Peripheral membrane protein</topology>
    </subcellularLocation>
</comment>
<dbReference type="InterPro" id="IPR048066">
    <property type="entry name" value="ATG26_PH_GRAM1"/>
</dbReference>
<comment type="similarity">
    <text evidence="3">Belongs to the glycosyltransferase 28 family.</text>
</comment>
<dbReference type="InterPro" id="IPR048065">
    <property type="entry name" value="ATG26_PH_GRAM2"/>
</dbReference>
<dbReference type="EC" id="2.4.1.173" evidence="4"/>
<proteinExistence type="inferred from homology"/>
<keyword evidence="11" id="KW-0072">Autophagy</keyword>
<dbReference type="STRING" id="268505.A0A2A9PCQ1"/>
<dbReference type="FunFam" id="2.30.29.30:FF:000303">
    <property type="entry name" value="Sterol 3-beta-glucosyltransferase"/>
    <property type="match status" value="1"/>
</dbReference>
<evidence type="ECO:0000313" key="20">
    <source>
        <dbReference type="Proteomes" id="UP000037136"/>
    </source>
</evidence>
<feature type="region of interest" description="Disordered" evidence="17">
    <location>
        <begin position="1350"/>
        <end position="1404"/>
    </location>
</feature>
<evidence type="ECO:0000256" key="6">
    <source>
        <dbReference type="ARBA" id="ARBA00022448"/>
    </source>
</evidence>
<dbReference type="InterPro" id="IPR010610">
    <property type="entry name" value="EryCIII-like_C"/>
</dbReference>
<dbReference type="Pfam" id="PF03033">
    <property type="entry name" value="Glyco_transf_28"/>
    <property type="match status" value="1"/>
</dbReference>
<evidence type="ECO:0000256" key="3">
    <source>
        <dbReference type="ARBA" id="ARBA00006962"/>
    </source>
</evidence>
<keyword evidence="16" id="KW-0175">Coiled coil</keyword>
<comment type="catalytic activity">
    <reaction evidence="14">
        <text>ergosterol + UDP-alpha-D-glucose = ergosteryl 3-beta-D-glucoside + UDP + H(+)</text>
        <dbReference type="Rhea" id="RHEA:61836"/>
        <dbReference type="ChEBI" id="CHEBI:15378"/>
        <dbReference type="ChEBI" id="CHEBI:16933"/>
        <dbReference type="ChEBI" id="CHEBI:52973"/>
        <dbReference type="ChEBI" id="CHEBI:58223"/>
        <dbReference type="ChEBI" id="CHEBI:58885"/>
    </reaction>
    <physiologicalReaction direction="left-to-right" evidence="14">
        <dbReference type="Rhea" id="RHEA:61837"/>
    </physiologicalReaction>
</comment>
<evidence type="ECO:0000256" key="15">
    <source>
        <dbReference type="ARBA" id="ARBA00049453"/>
    </source>
</evidence>
<evidence type="ECO:0000256" key="12">
    <source>
        <dbReference type="ARBA" id="ARBA00023136"/>
    </source>
</evidence>
<dbReference type="Proteomes" id="UP000037136">
    <property type="component" value="Unassembled WGS sequence"/>
</dbReference>
<organism evidence="19 20">
    <name type="scientific">Ophiocordyceps unilateralis</name>
    <name type="common">Zombie-ant fungus</name>
    <name type="synonym">Torrubia unilateralis</name>
    <dbReference type="NCBI Taxonomy" id="268505"/>
    <lineage>
        <taxon>Eukaryota</taxon>
        <taxon>Fungi</taxon>
        <taxon>Dikarya</taxon>
        <taxon>Ascomycota</taxon>
        <taxon>Pezizomycotina</taxon>
        <taxon>Sordariomycetes</taxon>
        <taxon>Hypocreomycetidae</taxon>
        <taxon>Hypocreales</taxon>
        <taxon>Ophiocordycipitaceae</taxon>
        <taxon>Ophiocordyceps</taxon>
    </lineage>
</organism>
<dbReference type="InterPro" id="IPR002213">
    <property type="entry name" value="UDP_glucos_trans"/>
</dbReference>
<evidence type="ECO:0000256" key="13">
    <source>
        <dbReference type="ARBA" id="ARBA00029843"/>
    </source>
</evidence>
<evidence type="ECO:0000256" key="9">
    <source>
        <dbReference type="ARBA" id="ARBA00022679"/>
    </source>
</evidence>
<feature type="coiled-coil region" evidence="16">
    <location>
        <begin position="841"/>
        <end position="868"/>
    </location>
</feature>
<feature type="domain" description="PH" evidence="18">
    <location>
        <begin position="280"/>
        <end position="376"/>
    </location>
</feature>
<evidence type="ECO:0000256" key="7">
    <source>
        <dbReference type="ARBA" id="ARBA00022490"/>
    </source>
</evidence>
<evidence type="ECO:0000256" key="2">
    <source>
        <dbReference type="ARBA" id="ARBA00004623"/>
    </source>
</evidence>
<gene>
    <name evidence="19" type="ORF">XA68_13347</name>
</gene>
<evidence type="ECO:0000256" key="1">
    <source>
        <dbReference type="ARBA" id="ARBA00004496"/>
    </source>
</evidence>
<dbReference type="Pfam" id="PF06722">
    <property type="entry name" value="EryCIII-like_C"/>
    <property type="match status" value="1"/>
</dbReference>